<protein>
    <submittedName>
        <fullName evidence="1">Uncharacterized protein</fullName>
    </submittedName>
</protein>
<evidence type="ECO:0000313" key="1">
    <source>
        <dbReference type="EMBL" id="MBX42947.1"/>
    </source>
</evidence>
<proteinExistence type="predicted"/>
<name>A0A2P2NKE4_RHIMU</name>
<accession>A0A2P2NKE4</accession>
<dbReference type="EMBL" id="GGEC01062463">
    <property type="protein sequence ID" value="MBX42947.1"/>
    <property type="molecule type" value="Transcribed_RNA"/>
</dbReference>
<dbReference type="AlphaFoldDB" id="A0A2P2NKE4"/>
<organism evidence="1">
    <name type="scientific">Rhizophora mucronata</name>
    <name type="common">Asiatic mangrove</name>
    <dbReference type="NCBI Taxonomy" id="61149"/>
    <lineage>
        <taxon>Eukaryota</taxon>
        <taxon>Viridiplantae</taxon>
        <taxon>Streptophyta</taxon>
        <taxon>Embryophyta</taxon>
        <taxon>Tracheophyta</taxon>
        <taxon>Spermatophyta</taxon>
        <taxon>Magnoliopsida</taxon>
        <taxon>eudicotyledons</taxon>
        <taxon>Gunneridae</taxon>
        <taxon>Pentapetalae</taxon>
        <taxon>rosids</taxon>
        <taxon>fabids</taxon>
        <taxon>Malpighiales</taxon>
        <taxon>Rhizophoraceae</taxon>
        <taxon>Rhizophora</taxon>
    </lineage>
</organism>
<sequence>MLQYIGFSQLHQVDKLSFCIETIHS</sequence>
<reference evidence="1" key="1">
    <citation type="submission" date="2018-02" db="EMBL/GenBank/DDBJ databases">
        <title>Rhizophora mucronata_Transcriptome.</title>
        <authorList>
            <person name="Meera S.P."/>
            <person name="Sreeshan A."/>
            <person name="Augustine A."/>
        </authorList>
    </citation>
    <scope>NUCLEOTIDE SEQUENCE</scope>
    <source>
        <tissue evidence="1">Leaf</tissue>
    </source>
</reference>